<reference evidence="3 5" key="1">
    <citation type="submission" date="2019-03" db="EMBL/GenBank/DDBJ databases">
        <authorList>
            <consortium name="Pathogen Informatics"/>
        </authorList>
    </citation>
    <scope>NUCLEOTIDE SEQUENCE [LARGE SCALE GENOMIC DNA]</scope>
    <source>
        <strain evidence="3 5">NCTC13038</strain>
        <strain evidence="2 4">NCTC9997</strain>
    </source>
</reference>
<name>A0A485BD37_RAOTE</name>
<evidence type="ECO:0000313" key="4">
    <source>
        <dbReference type="Proteomes" id="UP000267630"/>
    </source>
</evidence>
<keyword evidence="4" id="KW-1185">Reference proteome</keyword>
<evidence type="ECO:0000256" key="1">
    <source>
        <dbReference type="SAM" id="SignalP"/>
    </source>
</evidence>
<dbReference type="Proteomes" id="UP000332594">
    <property type="component" value="Unassembled WGS sequence"/>
</dbReference>
<accession>A0A485BD37</accession>
<dbReference type="EMBL" id="LR134253">
    <property type="protein sequence ID" value="VED51096.1"/>
    <property type="molecule type" value="Genomic_DNA"/>
</dbReference>
<organism evidence="3 5">
    <name type="scientific">Raoultella terrigena</name>
    <name type="common">Klebsiella terrigena</name>
    <dbReference type="NCBI Taxonomy" id="577"/>
    <lineage>
        <taxon>Bacteria</taxon>
        <taxon>Pseudomonadati</taxon>
        <taxon>Pseudomonadota</taxon>
        <taxon>Gammaproteobacteria</taxon>
        <taxon>Enterobacterales</taxon>
        <taxon>Enterobacteriaceae</taxon>
        <taxon>Klebsiella/Raoultella group</taxon>
        <taxon>Raoultella</taxon>
    </lineage>
</organism>
<feature type="signal peptide" evidence="1">
    <location>
        <begin position="1"/>
        <end position="23"/>
    </location>
</feature>
<protein>
    <submittedName>
        <fullName evidence="3">Uncharacterized protein</fullName>
    </submittedName>
</protein>
<evidence type="ECO:0000313" key="2">
    <source>
        <dbReference type="EMBL" id="VED51096.1"/>
    </source>
</evidence>
<evidence type="ECO:0000313" key="5">
    <source>
        <dbReference type="Proteomes" id="UP000332594"/>
    </source>
</evidence>
<feature type="chain" id="PRO_5042373381" evidence="1">
    <location>
        <begin position="24"/>
        <end position="128"/>
    </location>
</feature>
<keyword evidence="1" id="KW-0732">Signal</keyword>
<sequence length="128" mass="13238">MNISSGCFLAVLMLGSASFAATAKTTSVKCSYPTYSDQSGNHAAKNPLVFTFIIDSGTNKAYIAGNVGSAEVTIVPNGVDGISFIETSEVGNVTVTTMTRSGDSVHSRNMVMPGGIFASQHYGTCVAQ</sequence>
<dbReference type="Proteomes" id="UP000267630">
    <property type="component" value="Chromosome 3"/>
</dbReference>
<dbReference type="EMBL" id="CAADJG010000002">
    <property type="protein sequence ID" value="VFS71635.1"/>
    <property type="molecule type" value="Genomic_DNA"/>
</dbReference>
<proteinExistence type="predicted"/>
<dbReference type="AlphaFoldDB" id="A0A485BD37"/>
<gene>
    <name evidence="3" type="ORF">NCTC13038_02379</name>
    <name evidence="2" type="ORF">NCTC9997_03574</name>
</gene>
<evidence type="ECO:0000313" key="3">
    <source>
        <dbReference type="EMBL" id="VFS71635.1"/>
    </source>
</evidence>
<dbReference type="RefSeq" id="WP_115192903.1">
    <property type="nucleotide sequence ID" value="NZ_BJNO01000001.1"/>
</dbReference>